<evidence type="ECO:0000313" key="2">
    <source>
        <dbReference type="EMBL" id="MDO7908385.1"/>
    </source>
</evidence>
<evidence type="ECO:0000259" key="1">
    <source>
        <dbReference type="PROSITE" id="PS51186"/>
    </source>
</evidence>
<dbReference type="PANTHER" id="PTHR37817">
    <property type="entry name" value="N-ACETYLTRANSFERASE EIS"/>
    <property type="match status" value="1"/>
</dbReference>
<dbReference type="EC" id="2.3.1.-" evidence="2"/>
<dbReference type="Pfam" id="PF17668">
    <property type="entry name" value="Acetyltransf_17"/>
    <property type="match status" value="1"/>
</dbReference>
<keyword evidence="2" id="KW-0808">Transferase</keyword>
<dbReference type="Pfam" id="PF13530">
    <property type="entry name" value="SCP2_2"/>
    <property type="match status" value="1"/>
</dbReference>
<keyword evidence="2" id="KW-0012">Acyltransferase</keyword>
<dbReference type="InterPro" id="IPR016181">
    <property type="entry name" value="Acyl_CoA_acyltransferase"/>
</dbReference>
<keyword evidence="3" id="KW-1185">Reference proteome</keyword>
<dbReference type="RefSeq" id="WP_305025605.1">
    <property type="nucleotide sequence ID" value="NZ_JAUQTB010000015.1"/>
</dbReference>
<dbReference type="InterPro" id="IPR000182">
    <property type="entry name" value="GNAT_dom"/>
</dbReference>
<protein>
    <submittedName>
        <fullName evidence="2">GNAT family N-acetyltransferase</fullName>
        <ecNumber evidence="2">2.3.1.-</ecNumber>
    </submittedName>
</protein>
<dbReference type="Gene3D" id="3.40.630.30">
    <property type="match status" value="2"/>
</dbReference>
<dbReference type="GO" id="GO:0016746">
    <property type="term" value="F:acyltransferase activity"/>
    <property type="evidence" value="ECO:0007669"/>
    <property type="project" value="UniProtKB-KW"/>
</dbReference>
<organism evidence="2 3">
    <name type="scientific">Paenibacillus lacisoli</name>
    <dbReference type="NCBI Taxonomy" id="3064525"/>
    <lineage>
        <taxon>Bacteria</taxon>
        <taxon>Bacillati</taxon>
        <taxon>Bacillota</taxon>
        <taxon>Bacilli</taxon>
        <taxon>Bacillales</taxon>
        <taxon>Paenibacillaceae</taxon>
        <taxon>Paenibacillus</taxon>
    </lineage>
</organism>
<dbReference type="Gene3D" id="3.30.1050.10">
    <property type="entry name" value="SCP2 sterol-binding domain"/>
    <property type="match status" value="1"/>
</dbReference>
<dbReference type="InterPro" id="IPR041380">
    <property type="entry name" value="Acetyltransf_17"/>
</dbReference>
<reference evidence="2 3" key="1">
    <citation type="submission" date="2023-07" db="EMBL/GenBank/DDBJ databases">
        <title>Paenibacillus sp. JX-17 nov. isolated from soil.</title>
        <authorList>
            <person name="Wan Y."/>
            <person name="Liu B."/>
        </authorList>
    </citation>
    <scope>NUCLEOTIDE SEQUENCE [LARGE SCALE GENOMIC DNA]</scope>
    <source>
        <strain evidence="2 3">JX-17</strain>
    </source>
</reference>
<dbReference type="Proteomes" id="UP001240171">
    <property type="component" value="Unassembled WGS sequence"/>
</dbReference>
<dbReference type="InterPro" id="IPR025559">
    <property type="entry name" value="Eis_dom"/>
</dbReference>
<name>A0ABT9CGK0_9BACL</name>
<dbReference type="EMBL" id="JAUQTB010000015">
    <property type="protein sequence ID" value="MDO7908385.1"/>
    <property type="molecule type" value="Genomic_DNA"/>
</dbReference>
<dbReference type="PROSITE" id="PS51186">
    <property type="entry name" value="GNAT"/>
    <property type="match status" value="1"/>
</dbReference>
<comment type="caution">
    <text evidence="2">The sequence shown here is derived from an EMBL/GenBank/DDBJ whole genome shotgun (WGS) entry which is preliminary data.</text>
</comment>
<gene>
    <name evidence="2" type="ORF">Q5741_18445</name>
</gene>
<dbReference type="InterPro" id="IPR051554">
    <property type="entry name" value="Acetyltransferase_Eis"/>
</dbReference>
<dbReference type="SUPFAM" id="SSF55729">
    <property type="entry name" value="Acyl-CoA N-acyltransferases (Nat)"/>
    <property type="match status" value="1"/>
</dbReference>
<sequence length="392" mass="44921">MQIRQLKSHEFDASVELSEYAFQYTLPAEKKEERRNSFKPEQTWGIFDDQDRLQAKFTLIPFQVYLHGQKVKMGGIAGVATWPENRRQGHVSSLLTYALKQMKESGQTLSFLHPFYFPFYRKYGWELYTEHKKYSIPVELLPPKAVVPGKIVRGVQQMEELDAVYQAAAAGYNGTLVRDTEWWTRSVLPDSHAAVYYSESGMPEGYLLYEIKDKEFICDELVYLNEQARQALWTFIANHDSMVRQVKLDFVPASDMLPSLVPDPRFTQELVPYFMARIVDVQGLIEQYPFAKGEGASLRIGIRDPHAEWNEGVWKLDVNVEGTAQFTAAGSAGEEAADPDVSCDIQALTIMLLGYRRPLALHRTGRLSGSLEAVHRLERWIPQAETFLMDFF</sequence>
<accession>A0ABT9CGK0</accession>
<dbReference type="SUPFAM" id="SSF55718">
    <property type="entry name" value="SCP-like"/>
    <property type="match status" value="1"/>
</dbReference>
<evidence type="ECO:0000313" key="3">
    <source>
        <dbReference type="Proteomes" id="UP001240171"/>
    </source>
</evidence>
<dbReference type="InterPro" id="IPR036527">
    <property type="entry name" value="SCP2_sterol-bd_dom_sf"/>
</dbReference>
<dbReference type="PANTHER" id="PTHR37817:SF1">
    <property type="entry name" value="N-ACETYLTRANSFERASE EIS"/>
    <property type="match status" value="1"/>
</dbReference>
<proteinExistence type="predicted"/>
<dbReference type="Pfam" id="PF13527">
    <property type="entry name" value="Acetyltransf_9"/>
    <property type="match status" value="1"/>
</dbReference>
<feature type="domain" description="N-acetyltransferase" evidence="1">
    <location>
        <begin position="1"/>
        <end position="147"/>
    </location>
</feature>